<dbReference type="RefSeq" id="XP_013335534.1">
    <property type="nucleotide sequence ID" value="XM_013480080.1"/>
</dbReference>
<organism evidence="1 2">
    <name type="scientific">Eimeria maxima</name>
    <name type="common">Coccidian parasite</name>
    <dbReference type="NCBI Taxonomy" id="5804"/>
    <lineage>
        <taxon>Eukaryota</taxon>
        <taxon>Sar</taxon>
        <taxon>Alveolata</taxon>
        <taxon>Apicomplexa</taxon>
        <taxon>Conoidasida</taxon>
        <taxon>Coccidia</taxon>
        <taxon>Eucoccidiorida</taxon>
        <taxon>Eimeriorina</taxon>
        <taxon>Eimeriidae</taxon>
        <taxon>Eimeria</taxon>
    </lineage>
</organism>
<dbReference type="InterPro" id="IPR011009">
    <property type="entry name" value="Kinase-like_dom_sf"/>
</dbReference>
<dbReference type="Gene3D" id="1.10.510.10">
    <property type="entry name" value="Transferase(Phosphotransferase) domain 1"/>
    <property type="match status" value="1"/>
</dbReference>
<reference evidence="1" key="1">
    <citation type="submission" date="2013-10" db="EMBL/GenBank/DDBJ databases">
        <title>Genomic analysis of the causative agents of coccidiosis in chickens.</title>
        <authorList>
            <person name="Reid A.J."/>
            <person name="Blake D."/>
            <person name="Billington K."/>
            <person name="Browne H."/>
            <person name="Dunn M."/>
            <person name="Hung S."/>
            <person name="Kawahara F."/>
            <person name="Miranda-Saavedra D."/>
            <person name="Mourier T."/>
            <person name="Nagra H."/>
            <person name="Otto T.D."/>
            <person name="Rawlings N."/>
            <person name="Sanchez A."/>
            <person name="Sanders M."/>
            <person name="Subramaniam C."/>
            <person name="Tay Y."/>
            <person name="Dear P."/>
            <person name="Doerig C."/>
            <person name="Gruber A."/>
            <person name="Parkinson J."/>
            <person name="Shirley M."/>
            <person name="Wan K.L."/>
            <person name="Berriman M."/>
            <person name="Tomley F."/>
            <person name="Pain A."/>
        </authorList>
    </citation>
    <scope>NUCLEOTIDE SEQUENCE [LARGE SCALE GENOMIC DNA]</scope>
    <source>
        <strain evidence="1">Weybridge</strain>
    </source>
</reference>
<dbReference type="GO" id="GO:0016301">
    <property type="term" value="F:kinase activity"/>
    <property type="evidence" value="ECO:0007669"/>
    <property type="project" value="UniProtKB-KW"/>
</dbReference>
<dbReference type="OrthoDB" id="332571at2759"/>
<gene>
    <name evidence="1" type="ORF">EMWEY_00053980</name>
</gene>
<sequence length="165" mass="18020">MEYKGKLPNKLIRSGQFSSNHFNSDFDFIYRDKDSFSKQDIHRIIHDLRPTKNITESLLDKQSGLTGTPAKINFLRRKMRQFGDLLEKCLTLDPQKRLTPDEALQHPFVKESMHFVEGGGGGGGSSSSSATAITAAAATATAATAATVAATISSKKDKEMEEGGR</sequence>
<proteinExistence type="predicted"/>
<keyword evidence="2" id="KW-1185">Reference proteome</keyword>
<dbReference type="VEuPathDB" id="ToxoDB:EMWEY_00053980"/>
<dbReference type="EMBL" id="HG719911">
    <property type="protein sequence ID" value="CDJ58886.1"/>
    <property type="molecule type" value="Genomic_DNA"/>
</dbReference>
<name>U6M4C7_EIMMA</name>
<evidence type="ECO:0000313" key="2">
    <source>
        <dbReference type="Proteomes" id="UP000030763"/>
    </source>
</evidence>
<dbReference type="GeneID" id="25339384"/>
<accession>U6M4C7</accession>
<dbReference type="AlphaFoldDB" id="U6M4C7"/>
<keyword evidence="1" id="KW-0808">Transferase</keyword>
<dbReference type="Proteomes" id="UP000030763">
    <property type="component" value="Unassembled WGS sequence"/>
</dbReference>
<evidence type="ECO:0000313" key="1">
    <source>
        <dbReference type="EMBL" id="CDJ58886.1"/>
    </source>
</evidence>
<keyword evidence="1" id="KW-0418">Kinase</keyword>
<protein>
    <submittedName>
        <fullName evidence="1">CMGC kinase, Dyrk family, putative</fullName>
    </submittedName>
</protein>
<dbReference type="SUPFAM" id="SSF56112">
    <property type="entry name" value="Protein kinase-like (PK-like)"/>
    <property type="match status" value="1"/>
</dbReference>
<reference evidence="1" key="2">
    <citation type="submission" date="2013-10" db="EMBL/GenBank/DDBJ databases">
        <authorList>
            <person name="Aslett M."/>
        </authorList>
    </citation>
    <scope>NUCLEOTIDE SEQUENCE [LARGE SCALE GENOMIC DNA]</scope>
    <source>
        <strain evidence="1">Weybridge</strain>
    </source>
</reference>